<dbReference type="AlphaFoldDB" id="A0A4Y7SST6"/>
<sequence>MSPTGGYSMGRPSSSIISLLDPILDASHTRNRRTSPPNSDCFPGTRKGVLCEINSWATSSLLDEPRHILWVFGYAGCGKSAIAQSLAVQLAENGRLGGSFFFFRGAGNRSRIRRFPATIASQIALAIPGTAQHIENALRHHPGLLEPTTSPTFQFKCLVFEPIRAATAASCPSSSFVIIIDGFDECEDKGESSDFIKDLIGLFERHPDVPLRFLITSRVEDHIHRRLHNSNQVRLLNLADRTSDGDIGAALDAAIEDAKGSRILASIGEWLSSANRRALIKHIGGSFIFLETIVTFLFDPLSHDGLTPIERLPLALNMNPGFDGLYKAILERSQHFPYFSDIISTIALARNPLSISEIAQVLSITPVNVVNVLVSLHAIFQVPGDDHTPVTLWHTSLRDFLCSEDRSGPLFASPWHHRQLAYWYITMAVPCIEALGPASLEACHHWRMFLEPVRGLPELLQRELCRIMAHLEKTFPAVFPELAAAYFRLDPTSLRRKELIHLRDHKRFGGDCPRVVKPGVHPWFLIEDILDSILATPEEDLLLAYLQQSHSHLFDIPHHLDMVMYGFQILVEARPSDGAPVLRTSWYDRLTHHRPYDSVGMWKYMLSSWPRHLALAIQADVKHTLFDPITPSPIPIKEEWSPFCWAHRRLRNFDDLPETSNLELAERRVQRIVGQLTPLDVDAWEWTVEPKLLVLKKACRGFRLT</sequence>
<name>A0A4Y7SST6_COPMI</name>
<feature type="domain" description="Nephrocystin 3-like N-terminal" evidence="2">
    <location>
        <begin position="54"/>
        <end position="218"/>
    </location>
</feature>
<protein>
    <recommendedName>
        <fullName evidence="2">Nephrocystin 3-like N-terminal domain-containing protein</fullName>
    </recommendedName>
</protein>
<dbReference type="Gene3D" id="3.40.50.300">
    <property type="entry name" value="P-loop containing nucleotide triphosphate hydrolases"/>
    <property type="match status" value="1"/>
</dbReference>
<dbReference type="SUPFAM" id="SSF52540">
    <property type="entry name" value="P-loop containing nucleoside triphosphate hydrolases"/>
    <property type="match status" value="1"/>
</dbReference>
<dbReference type="InterPro" id="IPR056884">
    <property type="entry name" value="NPHP3-like_N"/>
</dbReference>
<gene>
    <name evidence="3" type="ORF">FA13DRAFT_1817648</name>
</gene>
<dbReference type="PANTHER" id="PTHR10039">
    <property type="entry name" value="AMELOGENIN"/>
    <property type="match status" value="1"/>
</dbReference>
<organism evidence="3 4">
    <name type="scientific">Coprinellus micaceus</name>
    <name type="common">Glistening ink-cap mushroom</name>
    <name type="synonym">Coprinus micaceus</name>
    <dbReference type="NCBI Taxonomy" id="71717"/>
    <lineage>
        <taxon>Eukaryota</taxon>
        <taxon>Fungi</taxon>
        <taxon>Dikarya</taxon>
        <taxon>Basidiomycota</taxon>
        <taxon>Agaricomycotina</taxon>
        <taxon>Agaricomycetes</taxon>
        <taxon>Agaricomycetidae</taxon>
        <taxon>Agaricales</taxon>
        <taxon>Agaricineae</taxon>
        <taxon>Psathyrellaceae</taxon>
        <taxon>Coprinellus</taxon>
    </lineage>
</organism>
<proteinExistence type="predicted"/>
<comment type="caution">
    <text evidence="3">The sequence shown here is derived from an EMBL/GenBank/DDBJ whole genome shotgun (WGS) entry which is preliminary data.</text>
</comment>
<evidence type="ECO:0000313" key="3">
    <source>
        <dbReference type="EMBL" id="TEB24933.1"/>
    </source>
</evidence>
<reference evidence="3 4" key="1">
    <citation type="journal article" date="2019" name="Nat. Ecol. Evol.">
        <title>Megaphylogeny resolves global patterns of mushroom evolution.</title>
        <authorList>
            <person name="Varga T."/>
            <person name="Krizsan K."/>
            <person name="Foldi C."/>
            <person name="Dima B."/>
            <person name="Sanchez-Garcia M."/>
            <person name="Sanchez-Ramirez S."/>
            <person name="Szollosi G.J."/>
            <person name="Szarkandi J.G."/>
            <person name="Papp V."/>
            <person name="Albert L."/>
            <person name="Andreopoulos W."/>
            <person name="Angelini C."/>
            <person name="Antonin V."/>
            <person name="Barry K.W."/>
            <person name="Bougher N.L."/>
            <person name="Buchanan P."/>
            <person name="Buyck B."/>
            <person name="Bense V."/>
            <person name="Catcheside P."/>
            <person name="Chovatia M."/>
            <person name="Cooper J."/>
            <person name="Damon W."/>
            <person name="Desjardin D."/>
            <person name="Finy P."/>
            <person name="Geml J."/>
            <person name="Haridas S."/>
            <person name="Hughes K."/>
            <person name="Justo A."/>
            <person name="Karasinski D."/>
            <person name="Kautmanova I."/>
            <person name="Kiss B."/>
            <person name="Kocsube S."/>
            <person name="Kotiranta H."/>
            <person name="LaButti K.M."/>
            <person name="Lechner B.E."/>
            <person name="Liimatainen K."/>
            <person name="Lipzen A."/>
            <person name="Lukacs Z."/>
            <person name="Mihaltcheva S."/>
            <person name="Morgado L.N."/>
            <person name="Niskanen T."/>
            <person name="Noordeloos M.E."/>
            <person name="Ohm R.A."/>
            <person name="Ortiz-Santana B."/>
            <person name="Ovrebo C."/>
            <person name="Racz N."/>
            <person name="Riley R."/>
            <person name="Savchenko A."/>
            <person name="Shiryaev A."/>
            <person name="Soop K."/>
            <person name="Spirin V."/>
            <person name="Szebenyi C."/>
            <person name="Tomsovsky M."/>
            <person name="Tulloss R.E."/>
            <person name="Uehling J."/>
            <person name="Grigoriev I.V."/>
            <person name="Vagvolgyi C."/>
            <person name="Papp T."/>
            <person name="Martin F.M."/>
            <person name="Miettinen O."/>
            <person name="Hibbett D.S."/>
            <person name="Nagy L.G."/>
        </authorList>
    </citation>
    <scope>NUCLEOTIDE SEQUENCE [LARGE SCALE GENOMIC DNA]</scope>
    <source>
        <strain evidence="3 4">FP101781</strain>
    </source>
</reference>
<dbReference type="STRING" id="71717.A0A4Y7SST6"/>
<keyword evidence="1" id="KW-0677">Repeat</keyword>
<dbReference type="OrthoDB" id="4760524at2759"/>
<dbReference type="EMBL" id="QPFP01000061">
    <property type="protein sequence ID" value="TEB24933.1"/>
    <property type="molecule type" value="Genomic_DNA"/>
</dbReference>
<dbReference type="PANTHER" id="PTHR10039:SF17">
    <property type="entry name" value="FUNGAL STAND N-TERMINAL GOODBYE DOMAIN-CONTAINING PROTEIN-RELATED"/>
    <property type="match status" value="1"/>
</dbReference>
<dbReference type="InterPro" id="IPR027417">
    <property type="entry name" value="P-loop_NTPase"/>
</dbReference>
<dbReference type="Proteomes" id="UP000298030">
    <property type="component" value="Unassembled WGS sequence"/>
</dbReference>
<evidence type="ECO:0000256" key="1">
    <source>
        <dbReference type="ARBA" id="ARBA00022737"/>
    </source>
</evidence>
<evidence type="ECO:0000313" key="4">
    <source>
        <dbReference type="Proteomes" id="UP000298030"/>
    </source>
</evidence>
<keyword evidence="4" id="KW-1185">Reference proteome</keyword>
<accession>A0A4Y7SST6</accession>
<evidence type="ECO:0000259" key="2">
    <source>
        <dbReference type="Pfam" id="PF24883"/>
    </source>
</evidence>
<dbReference type="Pfam" id="PF24883">
    <property type="entry name" value="NPHP3_N"/>
    <property type="match status" value="1"/>
</dbReference>